<keyword evidence="9" id="KW-1185">Reference proteome</keyword>
<dbReference type="GO" id="GO:0045892">
    <property type="term" value="P:negative regulation of DNA-templated transcription"/>
    <property type="evidence" value="ECO:0007669"/>
    <property type="project" value="TreeGrafter"/>
</dbReference>
<evidence type="ECO:0000256" key="4">
    <source>
        <dbReference type="RuleBase" id="RU369029"/>
    </source>
</evidence>
<protein>
    <recommendedName>
        <fullName evidence="4">Ninja-family protein</fullName>
    </recommendedName>
    <alternativeName>
        <fullName evidence="4">ABI-binding protein</fullName>
    </alternativeName>
</protein>
<comment type="similarity">
    <text evidence="2 4">Belongs to the Ninja family.</text>
</comment>
<feature type="compositionally biased region" description="Gly residues" evidence="5">
    <location>
        <begin position="210"/>
        <end position="219"/>
    </location>
</feature>
<accession>A0AA88WXB2</accession>
<dbReference type="InterPro" id="IPR032308">
    <property type="entry name" value="TDBD"/>
</dbReference>
<gene>
    <name evidence="8" type="ORF">RJ639_031366</name>
</gene>
<evidence type="ECO:0000256" key="3">
    <source>
        <dbReference type="ARBA" id="ARBA00023242"/>
    </source>
</evidence>
<sequence length="384" mass="40663">MGDSSEGSRKGARIKVDNLSLQPNRFPRDLLQRFMTSGSGSSSSSNLVVKEEADAEEIELNLGLSLGGRFGVDKSGNSKLGRSSSIAGPIGFYKDDGGGREVAAAAVECKGLARTASLPVETEEEWRKRKALQTLRRMEAKRRRSEKQRTSKDGGCGGNGGGDGGGDEGREIEVGLRGRKEREEYIAAMNKVGSSFTPQFGLPSWARPGFLGGGSGGGVQPSSQGSLESRGGSSSSLSEMESKPLQGSSSCGEASPCSIHASHNRCNQDAVGSSGAKIVESTSKPSRAQMESPHKISEVTRNRGKEIGTNSLEDMPCVFTKGDGPNGRRIEGILYKYGRGEVRIMCVCHGSFYSPAEFVKHAGGSDVAHPLKHIVVNRNSASFQ</sequence>
<comment type="function">
    <text evidence="4">Acts as a negative regulator of abscisic acid (ABA) response.</text>
</comment>
<feature type="compositionally biased region" description="Basic and acidic residues" evidence="5">
    <location>
        <begin position="292"/>
        <end position="301"/>
    </location>
</feature>
<comment type="subcellular location">
    <subcellularLocation>
        <location evidence="1 4">Nucleus</location>
    </subcellularLocation>
</comment>
<dbReference type="InterPro" id="IPR031307">
    <property type="entry name" value="Ninja_fam"/>
</dbReference>
<dbReference type="GO" id="GO:0009737">
    <property type="term" value="P:response to abscisic acid"/>
    <property type="evidence" value="ECO:0007669"/>
    <property type="project" value="TreeGrafter"/>
</dbReference>
<name>A0AA88WXB2_9ASTE</name>
<dbReference type="Pfam" id="PF16135">
    <property type="entry name" value="TDBD"/>
    <property type="match status" value="1"/>
</dbReference>
<evidence type="ECO:0000259" key="6">
    <source>
        <dbReference type="Pfam" id="PF07897"/>
    </source>
</evidence>
<feature type="region of interest" description="Disordered" evidence="5">
    <location>
        <begin position="131"/>
        <end position="171"/>
    </location>
</feature>
<feature type="domain" description="Ethylene-responsive binding factor-associated repression" evidence="6">
    <location>
        <begin position="54"/>
        <end position="87"/>
    </location>
</feature>
<dbReference type="Pfam" id="PF07897">
    <property type="entry name" value="EAR"/>
    <property type="match status" value="1"/>
</dbReference>
<feature type="domain" description="Tify" evidence="7">
    <location>
        <begin position="343"/>
        <end position="376"/>
    </location>
</feature>
<evidence type="ECO:0000256" key="1">
    <source>
        <dbReference type="ARBA" id="ARBA00004123"/>
    </source>
</evidence>
<evidence type="ECO:0000256" key="5">
    <source>
        <dbReference type="SAM" id="MobiDB-lite"/>
    </source>
</evidence>
<dbReference type="PANTHER" id="PTHR31413">
    <property type="entry name" value="AFP HOMOLOG 2"/>
    <property type="match status" value="1"/>
</dbReference>
<dbReference type="InterPro" id="IPR032310">
    <property type="entry name" value="NLS_NINJA_AFP-like"/>
</dbReference>
<dbReference type="Proteomes" id="UP001188597">
    <property type="component" value="Unassembled WGS sequence"/>
</dbReference>
<keyword evidence="3 4" id="KW-0539">Nucleus</keyword>
<comment type="caution">
    <text evidence="8">The sequence shown here is derived from an EMBL/GenBank/DDBJ whole genome shotgun (WGS) entry which is preliminary data.</text>
</comment>
<dbReference type="PANTHER" id="PTHR31413:SF46">
    <property type="entry name" value="NINJA-FAMILY PROTEIN AFP1"/>
    <property type="match status" value="1"/>
</dbReference>
<evidence type="ECO:0000259" key="7">
    <source>
        <dbReference type="Pfam" id="PF16135"/>
    </source>
</evidence>
<dbReference type="Pfam" id="PF16136">
    <property type="entry name" value="NLS_NINJA_AFP"/>
    <property type="match status" value="1"/>
</dbReference>
<evidence type="ECO:0000313" key="8">
    <source>
        <dbReference type="EMBL" id="KAK3035943.1"/>
    </source>
</evidence>
<feature type="compositionally biased region" description="Low complexity" evidence="5">
    <location>
        <begin position="220"/>
        <end position="239"/>
    </location>
</feature>
<proteinExistence type="inferred from homology"/>
<feature type="compositionally biased region" description="Gly residues" evidence="5">
    <location>
        <begin position="154"/>
        <end position="164"/>
    </location>
</feature>
<dbReference type="InterPro" id="IPR012463">
    <property type="entry name" value="Ninja_motif"/>
</dbReference>
<organism evidence="8 9">
    <name type="scientific">Escallonia herrerae</name>
    <dbReference type="NCBI Taxonomy" id="1293975"/>
    <lineage>
        <taxon>Eukaryota</taxon>
        <taxon>Viridiplantae</taxon>
        <taxon>Streptophyta</taxon>
        <taxon>Embryophyta</taxon>
        <taxon>Tracheophyta</taxon>
        <taxon>Spermatophyta</taxon>
        <taxon>Magnoliopsida</taxon>
        <taxon>eudicotyledons</taxon>
        <taxon>Gunneridae</taxon>
        <taxon>Pentapetalae</taxon>
        <taxon>asterids</taxon>
        <taxon>campanulids</taxon>
        <taxon>Escalloniales</taxon>
        <taxon>Escalloniaceae</taxon>
        <taxon>Escallonia</taxon>
    </lineage>
</organism>
<dbReference type="GO" id="GO:0005634">
    <property type="term" value="C:nucleus"/>
    <property type="evidence" value="ECO:0007669"/>
    <property type="project" value="UniProtKB-SubCell"/>
</dbReference>
<feature type="region of interest" description="Disordered" evidence="5">
    <location>
        <begin position="268"/>
        <end position="301"/>
    </location>
</feature>
<dbReference type="EMBL" id="JAVXUP010000162">
    <property type="protein sequence ID" value="KAK3035943.1"/>
    <property type="molecule type" value="Genomic_DNA"/>
</dbReference>
<reference evidence="8" key="1">
    <citation type="submission" date="2022-12" db="EMBL/GenBank/DDBJ databases">
        <title>Draft genome assemblies for two species of Escallonia (Escalloniales).</title>
        <authorList>
            <person name="Chanderbali A."/>
            <person name="Dervinis C."/>
            <person name="Anghel I."/>
            <person name="Soltis D."/>
            <person name="Soltis P."/>
            <person name="Zapata F."/>
        </authorList>
    </citation>
    <scope>NUCLEOTIDE SEQUENCE</scope>
    <source>
        <strain evidence="8">UCBG64.0493</strain>
        <tissue evidence="8">Leaf</tissue>
    </source>
</reference>
<evidence type="ECO:0000256" key="2">
    <source>
        <dbReference type="ARBA" id="ARBA00006081"/>
    </source>
</evidence>
<feature type="region of interest" description="Disordered" evidence="5">
    <location>
        <begin position="207"/>
        <end position="254"/>
    </location>
</feature>
<dbReference type="GO" id="GO:0007165">
    <property type="term" value="P:signal transduction"/>
    <property type="evidence" value="ECO:0007669"/>
    <property type="project" value="InterPro"/>
</dbReference>
<dbReference type="AlphaFoldDB" id="A0AA88WXB2"/>
<evidence type="ECO:0000313" key="9">
    <source>
        <dbReference type="Proteomes" id="UP001188597"/>
    </source>
</evidence>